<comment type="subcellular location">
    <subcellularLocation>
        <location evidence="1">Membrane</location>
        <topology evidence="1">Multi-pass membrane protein</topology>
    </subcellularLocation>
</comment>
<reference evidence="7" key="1">
    <citation type="submission" date="2022-11" db="EMBL/GenBank/DDBJ databases">
        <authorList>
            <person name="Hyden B.L."/>
            <person name="Feng K."/>
            <person name="Yates T."/>
            <person name="Jawdy S."/>
            <person name="Smart L.B."/>
            <person name="Muchero W."/>
        </authorList>
    </citation>
    <scope>NUCLEOTIDE SEQUENCE</scope>
    <source>
        <tissue evidence="7">Shoot tip</tissue>
    </source>
</reference>
<keyword evidence="5 6" id="KW-0472">Membrane</keyword>
<evidence type="ECO:0000256" key="4">
    <source>
        <dbReference type="ARBA" id="ARBA00022989"/>
    </source>
</evidence>
<dbReference type="Proteomes" id="UP001151752">
    <property type="component" value="Chromosome 1"/>
</dbReference>
<evidence type="ECO:0000313" key="8">
    <source>
        <dbReference type="Proteomes" id="UP001151752"/>
    </source>
</evidence>
<dbReference type="Pfam" id="PF04819">
    <property type="entry name" value="DUF716"/>
    <property type="match status" value="1"/>
</dbReference>
<dbReference type="GO" id="GO:0016020">
    <property type="term" value="C:membrane"/>
    <property type="evidence" value="ECO:0007669"/>
    <property type="project" value="UniProtKB-SubCell"/>
</dbReference>
<evidence type="ECO:0000256" key="1">
    <source>
        <dbReference type="ARBA" id="ARBA00004141"/>
    </source>
</evidence>
<protein>
    <submittedName>
        <fullName evidence="7">PROTEINASE INHIBITOR I4 SERPIN (DUF716)-RELATED</fullName>
    </submittedName>
</protein>
<evidence type="ECO:0000256" key="6">
    <source>
        <dbReference type="SAM" id="Phobius"/>
    </source>
</evidence>
<dbReference type="InterPro" id="IPR006904">
    <property type="entry name" value="DUF716"/>
</dbReference>
<name>A0A9Q0Q9R1_9ROSI</name>
<comment type="similarity">
    <text evidence="2">Belongs to the TMEM45 family.</text>
</comment>
<organism evidence="7 8">
    <name type="scientific">Salix koriyanagi</name>
    <dbReference type="NCBI Taxonomy" id="2511006"/>
    <lineage>
        <taxon>Eukaryota</taxon>
        <taxon>Viridiplantae</taxon>
        <taxon>Streptophyta</taxon>
        <taxon>Embryophyta</taxon>
        <taxon>Tracheophyta</taxon>
        <taxon>Spermatophyta</taxon>
        <taxon>Magnoliopsida</taxon>
        <taxon>eudicotyledons</taxon>
        <taxon>Gunneridae</taxon>
        <taxon>Pentapetalae</taxon>
        <taxon>rosids</taxon>
        <taxon>fabids</taxon>
        <taxon>Malpighiales</taxon>
        <taxon>Salicaceae</taxon>
        <taxon>Saliceae</taxon>
        <taxon>Salix</taxon>
    </lineage>
</organism>
<dbReference type="PANTHER" id="PTHR46285:SF3">
    <property type="entry name" value="PROTEINASE INHIBITOR I4, SERPIN (DUF716)"/>
    <property type="match status" value="1"/>
</dbReference>
<keyword evidence="4 6" id="KW-1133">Transmembrane helix</keyword>
<dbReference type="AlphaFoldDB" id="A0A9Q0Q9R1"/>
<reference evidence="7" key="2">
    <citation type="journal article" date="2023" name="Int. J. Mol. Sci.">
        <title>De Novo Assembly and Annotation of 11 Diverse Shrub Willow (Salix) Genomes Reveals Novel Gene Organization in Sex-Linked Regions.</title>
        <authorList>
            <person name="Hyden B."/>
            <person name="Feng K."/>
            <person name="Yates T.B."/>
            <person name="Jawdy S."/>
            <person name="Cereghino C."/>
            <person name="Smart L.B."/>
            <person name="Muchero W."/>
        </authorList>
    </citation>
    <scope>NUCLEOTIDE SEQUENCE</scope>
    <source>
        <tissue evidence="7">Shoot tip</tissue>
    </source>
</reference>
<keyword evidence="8" id="KW-1185">Reference proteome</keyword>
<feature type="transmembrane region" description="Helical" evidence="6">
    <location>
        <begin position="51"/>
        <end position="70"/>
    </location>
</feature>
<dbReference type="EMBL" id="JAPFFM010000016">
    <property type="protein sequence ID" value="KAJ6702642.1"/>
    <property type="molecule type" value="Genomic_DNA"/>
</dbReference>
<gene>
    <name evidence="7" type="ORF">OIU74_013736</name>
</gene>
<evidence type="ECO:0000256" key="5">
    <source>
        <dbReference type="ARBA" id="ARBA00023136"/>
    </source>
</evidence>
<evidence type="ECO:0000256" key="2">
    <source>
        <dbReference type="ARBA" id="ARBA00006948"/>
    </source>
</evidence>
<evidence type="ECO:0000256" key="3">
    <source>
        <dbReference type="ARBA" id="ARBA00022692"/>
    </source>
</evidence>
<accession>A0A9Q0Q9R1</accession>
<feature type="transmembrane region" description="Helical" evidence="6">
    <location>
        <begin position="82"/>
        <end position="110"/>
    </location>
</feature>
<sequence>MVPYHKTRVSRALFDHVRKLHFHFNGTWNSSLGQQNTIPSMLMEPYHLRNFEHSFISMSFFVCATFALLLDRTGAKSKCDQLMGLGFPGSFLVSFARSLSVLFQGVWFIIMGSML</sequence>
<dbReference type="PANTHER" id="PTHR46285">
    <property type="entry name" value="PROTEINASE INHIBITOR I4, SERPIN (DUF716)-RELATED"/>
    <property type="match status" value="1"/>
</dbReference>
<comment type="caution">
    <text evidence="7">The sequence shown here is derived from an EMBL/GenBank/DDBJ whole genome shotgun (WGS) entry which is preliminary data.</text>
</comment>
<proteinExistence type="inferred from homology"/>
<evidence type="ECO:0000313" key="7">
    <source>
        <dbReference type="EMBL" id="KAJ6702642.1"/>
    </source>
</evidence>
<keyword evidence="3 6" id="KW-0812">Transmembrane</keyword>